<dbReference type="InterPro" id="IPR003646">
    <property type="entry name" value="SH3-like_bac-type"/>
</dbReference>
<feature type="chain" id="PRO_5046586030" evidence="5">
    <location>
        <begin position="24"/>
        <end position="395"/>
    </location>
</feature>
<dbReference type="Pfam" id="PF00877">
    <property type="entry name" value="NLPC_P60"/>
    <property type="match status" value="1"/>
</dbReference>
<dbReference type="EMBL" id="JAPFQO010000006">
    <property type="protein sequence ID" value="MCX2740387.1"/>
    <property type="molecule type" value="Genomic_DNA"/>
</dbReference>
<dbReference type="Proteomes" id="UP001207228">
    <property type="component" value="Unassembled WGS sequence"/>
</dbReference>
<evidence type="ECO:0000313" key="8">
    <source>
        <dbReference type="EMBL" id="MCX2740387.1"/>
    </source>
</evidence>
<dbReference type="PROSITE" id="PS51935">
    <property type="entry name" value="NLPC_P60"/>
    <property type="match status" value="1"/>
</dbReference>
<evidence type="ECO:0000256" key="1">
    <source>
        <dbReference type="ARBA" id="ARBA00007074"/>
    </source>
</evidence>
<sequence length="395" mass="43826">MMKRNYLILALGFLMACTTGKEATTSTATADASMEPYIEAVRQHYAPDKRVALFKVEQRGNVLSGETNMPEAKQELLDKLKAENITIVDSIQVLPEAELEGKTFGVITISVANLRSEPKHPAELATQATMGTPVQVYKKERGWYLVQTPDKYLAWVDAMGVTLMDKSSFDTWQKSPKLLYTKPYGFAYETANATSGTVSDLVFGDVLALQQKEGDFYAVTFPDGRKGFVPAAESVKYDEWIAGRKPSGENLVNTSKQLLGLPYLWGGTSFKGVDCSGFTKTVYFMNGLVLPRDASQQVHMGELVDTSNGWNNLQPGDLLFFGVPAKDGKSERVVHVGMWIGGNQEFIHSAGRVRISSMNPDAENYDESELKRFLRAKRITPEDAVVDLRKTNLYQ</sequence>
<accession>A0ABT3REV7</accession>
<feature type="domain" description="SH3b" evidence="6">
    <location>
        <begin position="102"/>
        <end position="165"/>
    </location>
</feature>
<reference evidence="8 9" key="1">
    <citation type="submission" date="2022-11" db="EMBL/GenBank/DDBJ databases">
        <title>The characterization of three novel Bacteroidetes species and genomic analysis of their roles in tidal elemental geochemical cycles.</title>
        <authorList>
            <person name="Ma K.-J."/>
        </authorList>
    </citation>
    <scope>NUCLEOTIDE SEQUENCE [LARGE SCALE GENOMIC DNA]</scope>
    <source>
        <strain evidence="8 9">M82</strain>
    </source>
</reference>
<keyword evidence="4" id="KW-0788">Thiol protease</keyword>
<evidence type="ECO:0000259" key="6">
    <source>
        <dbReference type="PROSITE" id="PS51781"/>
    </source>
</evidence>
<evidence type="ECO:0000256" key="4">
    <source>
        <dbReference type="ARBA" id="ARBA00022807"/>
    </source>
</evidence>
<dbReference type="PROSITE" id="PS51257">
    <property type="entry name" value="PROKAR_LIPOPROTEIN"/>
    <property type="match status" value="1"/>
</dbReference>
<evidence type="ECO:0000256" key="2">
    <source>
        <dbReference type="ARBA" id="ARBA00022670"/>
    </source>
</evidence>
<dbReference type="InterPro" id="IPR051202">
    <property type="entry name" value="Peptidase_C40"/>
</dbReference>
<comment type="caution">
    <text evidence="8">The sequence shown here is derived from an EMBL/GenBank/DDBJ whole genome shotgun (WGS) entry which is preliminary data.</text>
</comment>
<evidence type="ECO:0000256" key="3">
    <source>
        <dbReference type="ARBA" id="ARBA00022801"/>
    </source>
</evidence>
<dbReference type="Gene3D" id="2.30.30.40">
    <property type="entry name" value="SH3 Domains"/>
    <property type="match status" value="2"/>
</dbReference>
<feature type="domain" description="NlpC/P60" evidence="7">
    <location>
        <begin position="245"/>
        <end position="380"/>
    </location>
</feature>
<gene>
    <name evidence="8" type="ORF">OO017_10555</name>
</gene>
<comment type="similarity">
    <text evidence="1">Belongs to the peptidase C40 family.</text>
</comment>
<dbReference type="SUPFAM" id="SSF54001">
    <property type="entry name" value="Cysteine proteinases"/>
    <property type="match status" value="1"/>
</dbReference>
<keyword evidence="9" id="KW-1185">Reference proteome</keyword>
<evidence type="ECO:0000259" key="7">
    <source>
        <dbReference type="PROSITE" id="PS51935"/>
    </source>
</evidence>
<dbReference type="InterPro" id="IPR041382">
    <property type="entry name" value="SH3_16"/>
</dbReference>
<name>A0ABT3REV7_9BACT</name>
<protein>
    <submittedName>
        <fullName evidence="8">NlpC/P60 family protein</fullName>
    </submittedName>
</protein>
<evidence type="ECO:0000313" key="9">
    <source>
        <dbReference type="Proteomes" id="UP001207228"/>
    </source>
</evidence>
<dbReference type="Pfam" id="PF18348">
    <property type="entry name" value="SH3_16"/>
    <property type="match status" value="1"/>
</dbReference>
<dbReference type="RefSeq" id="WP_266052444.1">
    <property type="nucleotide sequence ID" value="NZ_JAPFQO010000006.1"/>
</dbReference>
<feature type="signal peptide" evidence="5">
    <location>
        <begin position="1"/>
        <end position="23"/>
    </location>
</feature>
<evidence type="ECO:0000256" key="5">
    <source>
        <dbReference type="SAM" id="SignalP"/>
    </source>
</evidence>
<dbReference type="InterPro" id="IPR000064">
    <property type="entry name" value="NLP_P60_dom"/>
</dbReference>
<keyword evidence="3" id="KW-0378">Hydrolase</keyword>
<dbReference type="PROSITE" id="PS51781">
    <property type="entry name" value="SH3B"/>
    <property type="match status" value="1"/>
</dbReference>
<dbReference type="Gene3D" id="3.90.1720.10">
    <property type="entry name" value="endopeptidase domain like (from Nostoc punctiforme)"/>
    <property type="match status" value="1"/>
</dbReference>
<proteinExistence type="inferred from homology"/>
<dbReference type="PANTHER" id="PTHR47053:SF1">
    <property type="entry name" value="MUREIN DD-ENDOPEPTIDASE MEPH-RELATED"/>
    <property type="match status" value="1"/>
</dbReference>
<organism evidence="8 9">
    <name type="scientific">Pontibacter anaerobius</name>
    <dbReference type="NCBI Taxonomy" id="2993940"/>
    <lineage>
        <taxon>Bacteria</taxon>
        <taxon>Pseudomonadati</taxon>
        <taxon>Bacteroidota</taxon>
        <taxon>Cytophagia</taxon>
        <taxon>Cytophagales</taxon>
        <taxon>Hymenobacteraceae</taxon>
        <taxon>Pontibacter</taxon>
    </lineage>
</organism>
<dbReference type="InterPro" id="IPR038765">
    <property type="entry name" value="Papain-like_cys_pep_sf"/>
</dbReference>
<dbReference type="PANTHER" id="PTHR47053">
    <property type="entry name" value="MUREIN DD-ENDOPEPTIDASE MEPH-RELATED"/>
    <property type="match status" value="1"/>
</dbReference>
<keyword evidence="2" id="KW-0645">Protease</keyword>
<keyword evidence="5" id="KW-0732">Signal</keyword>